<evidence type="ECO:0000256" key="3">
    <source>
        <dbReference type="ARBA" id="ARBA00022729"/>
    </source>
</evidence>
<proteinExistence type="inferred from homology"/>
<dbReference type="Gene3D" id="3.10.105.10">
    <property type="entry name" value="Dipeptide-binding Protein, Domain 3"/>
    <property type="match status" value="1"/>
</dbReference>
<evidence type="ECO:0000259" key="4">
    <source>
        <dbReference type="Pfam" id="PF00496"/>
    </source>
</evidence>
<dbReference type="AlphaFoldDB" id="A0A285N1J9"/>
<dbReference type="PANTHER" id="PTHR30290:SF9">
    <property type="entry name" value="OLIGOPEPTIDE-BINDING PROTEIN APPA"/>
    <property type="match status" value="1"/>
</dbReference>
<dbReference type="PROSITE" id="PS51318">
    <property type="entry name" value="TAT"/>
    <property type="match status" value="1"/>
</dbReference>
<feature type="domain" description="Solute-binding protein family 5" evidence="4">
    <location>
        <begin position="182"/>
        <end position="506"/>
    </location>
</feature>
<dbReference type="Pfam" id="PF00496">
    <property type="entry name" value="SBP_bac_5"/>
    <property type="match status" value="1"/>
</dbReference>
<dbReference type="PIRSF" id="PIRSF002741">
    <property type="entry name" value="MppA"/>
    <property type="match status" value="1"/>
</dbReference>
<dbReference type="PANTHER" id="PTHR30290">
    <property type="entry name" value="PERIPLASMIC BINDING COMPONENT OF ABC TRANSPORTER"/>
    <property type="match status" value="1"/>
</dbReference>
<keyword evidence="6" id="KW-1185">Reference proteome</keyword>
<evidence type="ECO:0000313" key="5">
    <source>
        <dbReference type="EMBL" id="SNZ02657.1"/>
    </source>
</evidence>
<dbReference type="GO" id="GO:0042597">
    <property type="term" value="C:periplasmic space"/>
    <property type="evidence" value="ECO:0007669"/>
    <property type="project" value="UniProtKB-ARBA"/>
</dbReference>
<sequence length="647" mass="71414">MSLDNDSPVSSINRRRLLQGMGAAGAVSVAGCFGGNDDSNDDDGPDIEQALQREEVDVSNIEEGGTFRAAIASGPDSFDYPYSSSAHATILMNLIYEGMTASDSDGQIYSWLAESYEQVDVQERSLTDYEDYMITAEYNSDGIPQLDRQIVISHPDNDPSSGEGQFLTVDESPDAVADGVYGMHYRFDLHQGVEFHNGEELTADNVISSYGRVENSDLSGQLFDSLLHIEAEDDYTVHLYAQVPDASAIRELGGWPIFPSETVDLPAGEMDPRSGNTPLGTGPFALEEFEAGSYVTYSRNENYWFDTEMKDWFDGPSEFPNGPVVDEVDVRFVSEDSSRVAAVRNGEIDMTYDLPANTLTDFLTTDGYRTAAARGAGYTFMQYPVTVAPFDNQDVRHAINHLIPRQQISDNIFSGWEAPAWVPMPPIAASKGTTDYDQLTEDLKPTNEYNPDRAEELVNNADVETPIDVTIRTNADDDDRVKSAELMVQAMNRTDVFNANVATESDINALVVQALDPSFHEEGEIVLVGLSAGFNPHGYAKAVHHPDNFAQCCNFQDINDEELNQLLASARYGTDVAQDADLRRQRYDEVWNRVVELNANSYTTHSMTVAVLGGEVNGFNTYPSTQDILGYGLFTPMDQQVTYVSRD</sequence>
<keyword evidence="3" id="KW-0732">Signal</keyword>
<evidence type="ECO:0000256" key="2">
    <source>
        <dbReference type="ARBA" id="ARBA00022448"/>
    </source>
</evidence>
<dbReference type="GO" id="GO:0043190">
    <property type="term" value="C:ATP-binding cassette (ABC) transporter complex"/>
    <property type="evidence" value="ECO:0007669"/>
    <property type="project" value="InterPro"/>
</dbReference>
<name>A0A285N1J9_NATPI</name>
<dbReference type="InterPro" id="IPR006311">
    <property type="entry name" value="TAT_signal"/>
</dbReference>
<protein>
    <submittedName>
        <fullName evidence="5">ABC-type transport system, substrate-binding protein</fullName>
    </submittedName>
</protein>
<comment type="similarity">
    <text evidence="1">Belongs to the bacterial solute-binding protein 5 family.</text>
</comment>
<reference evidence="5 6" key="1">
    <citation type="submission" date="2017-09" db="EMBL/GenBank/DDBJ databases">
        <authorList>
            <person name="Ehlers B."/>
            <person name="Leendertz F.H."/>
        </authorList>
    </citation>
    <scope>NUCLEOTIDE SEQUENCE [LARGE SCALE GENOMIC DNA]</scope>
    <source>
        <strain evidence="5 6">DSM 27208</strain>
    </source>
</reference>
<dbReference type="RefSeq" id="WP_245838476.1">
    <property type="nucleotide sequence ID" value="NZ_OBEJ01000001.1"/>
</dbReference>
<dbReference type="InterPro" id="IPR039424">
    <property type="entry name" value="SBP_5"/>
</dbReference>
<accession>A0A285N1J9</accession>
<dbReference type="GO" id="GO:1904680">
    <property type="term" value="F:peptide transmembrane transporter activity"/>
    <property type="evidence" value="ECO:0007669"/>
    <property type="project" value="TreeGrafter"/>
</dbReference>
<dbReference type="CDD" id="cd00995">
    <property type="entry name" value="PBP2_NikA_DppA_OppA_like"/>
    <property type="match status" value="1"/>
</dbReference>
<evidence type="ECO:0000256" key="1">
    <source>
        <dbReference type="ARBA" id="ARBA00005695"/>
    </source>
</evidence>
<dbReference type="InterPro" id="IPR030678">
    <property type="entry name" value="Peptide/Ni-bd"/>
</dbReference>
<dbReference type="Gene3D" id="3.40.190.10">
    <property type="entry name" value="Periplasmic binding protein-like II"/>
    <property type="match status" value="1"/>
</dbReference>
<keyword evidence="2" id="KW-0813">Transport</keyword>
<dbReference type="InterPro" id="IPR000914">
    <property type="entry name" value="SBP_5_dom"/>
</dbReference>
<dbReference type="GO" id="GO:0015833">
    <property type="term" value="P:peptide transport"/>
    <property type="evidence" value="ECO:0007669"/>
    <property type="project" value="TreeGrafter"/>
</dbReference>
<organism evidence="5 6">
    <name type="scientific">Natronoarchaeum philippinense</name>
    <dbReference type="NCBI Taxonomy" id="558529"/>
    <lineage>
        <taxon>Archaea</taxon>
        <taxon>Methanobacteriati</taxon>
        <taxon>Methanobacteriota</taxon>
        <taxon>Stenosarchaea group</taxon>
        <taxon>Halobacteria</taxon>
        <taxon>Halobacteriales</taxon>
        <taxon>Natronoarchaeaceae</taxon>
    </lineage>
</organism>
<evidence type="ECO:0000313" key="6">
    <source>
        <dbReference type="Proteomes" id="UP000219453"/>
    </source>
</evidence>
<dbReference type="Proteomes" id="UP000219453">
    <property type="component" value="Unassembled WGS sequence"/>
</dbReference>
<dbReference type="SUPFAM" id="SSF53850">
    <property type="entry name" value="Periplasmic binding protein-like II"/>
    <property type="match status" value="1"/>
</dbReference>
<dbReference type="EMBL" id="OBEJ01000001">
    <property type="protein sequence ID" value="SNZ02657.1"/>
    <property type="molecule type" value="Genomic_DNA"/>
</dbReference>
<gene>
    <name evidence="5" type="ORF">SAMN06269185_0077</name>
</gene>